<feature type="domain" description="DUF4166" evidence="1">
    <location>
        <begin position="16"/>
        <end position="200"/>
    </location>
</feature>
<dbReference type="Pfam" id="PF13761">
    <property type="entry name" value="DUF4166"/>
    <property type="match status" value="1"/>
</dbReference>
<accession>A0A3D3R8S8</accession>
<proteinExistence type="predicted"/>
<gene>
    <name evidence="2" type="ORF">DIT97_16240</name>
</gene>
<evidence type="ECO:0000313" key="3">
    <source>
        <dbReference type="Proteomes" id="UP000263642"/>
    </source>
</evidence>
<dbReference type="InterPro" id="IPR025311">
    <property type="entry name" value="DUF4166"/>
</dbReference>
<evidence type="ECO:0000259" key="1">
    <source>
        <dbReference type="Pfam" id="PF13761"/>
    </source>
</evidence>
<evidence type="ECO:0000313" key="2">
    <source>
        <dbReference type="EMBL" id="HCO24498.1"/>
    </source>
</evidence>
<protein>
    <submittedName>
        <fullName evidence="2">DUF4166 domain-containing protein</fullName>
    </submittedName>
</protein>
<dbReference type="AlphaFoldDB" id="A0A3D3R8S8"/>
<dbReference type="Proteomes" id="UP000263642">
    <property type="component" value="Unassembled WGS sequence"/>
</dbReference>
<organism evidence="2 3">
    <name type="scientific">Gimesia maris</name>
    <dbReference type="NCBI Taxonomy" id="122"/>
    <lineage>
        <taxon>Bacteria</taxon>
        <taxon>Pseudomonadati</taxon>
        <taxon>Planctomycetota</taxon>
        <taxon>Planctomycetia</taxon>
        <taxon>Planctomycetales</taxon>
        <taxon>Planctomycetaceae</taxon>
        <taxon>Gimesia</taxon>
    </lineage>
</organism>
<sequence>MASIYQRVLGSDFEKLHPKIQERFGFSSEDRIASIGTGIMDELWRGRFYTVPFLYLGTWRRIMFPEHGSHIPFTIENYAYQDRFGRETVTWVRTFEGRKQRRFDAYMIYSEQRNRIVDYLGSHQHLAVDLDLSVDERGGMRIRSGAQRFYEGPLGFSFPLFFSGIADVCEWYDDDDEKYRIQVEVTNRTWGRLFGYRGAFDVVWRKTDETGIPYHIKPLREEQRE</sequence>
<comment type="caution">
    <text evidence="2">The sequence shown here is derived from an EMBL/GenBank/DDBJ whole genome shotgun (WGS) entry which is preliminary data.</text>
</comment>
<reference evidence="2 3" key="1">
    <citation type="journal article" date="2018" name="Nat. Biotechnol.">
        <title>A standardized bacterial taxonomy based on genome phylogeny substantially revises the tree of life.</title>
        <authorList>
            <person name="Parks D.H."/>
            <person name="Chuvochina M."/>
            <person name="Waite D.W."/>
            <person name="Rinke C."/>
            <person name="Skarshewski A."/>
            <person name="Chaumeil P.A."/>
            <person name="Hugenholtz P."/>
        </authorList>
    </citation>
    <scope>NUCLEOTIDE SEQUENCE [LARGE SCALE GENOMIC DNA]</scope>
    <source>
        <strain evidence="2">UBA9375</strain>
    </source>
</reference>
<dbReference type="EMBL" id="DQAY01000097">
    <property type="protein sequence ID" value="HCO24498.1"/>
    <property type="molecule type" value="Genomic_DNA"/>
</dbReference>
<name>A0A3D3R8S8_9PLAN</name>